<dbReference type="SMART" id="SM00857">
    <property type="entry name" value="Resolvase"/>
    <property type="match status" value="1"/>
</dbReference>
<dbReference type="SUPFAM" id="SSF53041">
    <property type="entry name" value="Resolvase-like"/>
    <property type="match status" value="1"/>
</dbReference>
<dbReference type="PROSITE" id="PS00397">
    <property type="entry name" value="RECOMBINASES_1"/>
    <property type="match status" value="1"/>
</dbReference>
<evidence type="ECO:0000256" key="2">
    <source>
        <dbReference type="ARBA" id="ARBA00022908"/>
    </source>
</evidence>
<dbReference type="OrthoDB" id="2290206at2"/>
<name>A0A4Y3TQ51_9PROT</name>
<keyword evidence="2" id="KW-0229">DNA integration</keyword>
<keyword evidence="9" id="KW-1185">Reference proteome</keyword>
<dbReference type="InterPro" id="IPR006118">
    <property type="entry name" value="Recombinase_CS"/>
</dbReference>
<dbReference type="CDD" id="cd03768">
    <property type="entry name" value="SR_ResInv"/>
    <property type="match status" value="1"/>
</dbReference>
<dbReference type="PANTHER" id="PTHR30461:SF2">
    <property type="entry name" value="SERINE RECOMBINASE PINE-RELATED"/>
    <property type="match status" value="1"/>
</dbReference>
<keyword evidence="3" id="KW-0238">DNA-binding</keyword>
<dbReference type="SUPFAM" id="SSF46689">
    <property type="entry name" value="Homeodomain-like"/>
    <property type="match status" value="1"/>
</dbReference>
<dbReference type="PROSITE" id="PS51736">
    <property type="entry name" value="RECOMBINASES_3"/>
    <property type="match status" value="1"/>
</dbReference>
<evidence type="ECO:0000256" key="5">
    <source>
        <dbReference type="PIRSR" id="PIRSR606118-50"/>
    </source>
</evidence>
<dbReference type="InterPro" id="IPR006119">
    <property type="entry name" value="Resolv_N"/>
</dbReference>
<reference evidence="8 9" key="1">
    <citation type="submission" date="2019-06" db="EMBL/GenBank/DDBJ databases">
        <title>Whole genome shotgun sequence of Acetobacter orleanensis NBRC 13752.</title>
        <authorList>
            <person name="Hosoyama A."/>
            <person name="Uohara A."/>
            <person name="Ohji S."/>
            <person name="Ichikawa N."/>
        </authorList>
    </citation>
    <scope>NUCLEOTIDE SEQUENCE [LARGE SCALE GENOMIC DNA]</scope>
    <source>
        <strain evidence="8 9">NBRC 13752</strain>
    </source>
</reference>
<dbReference type="STRING" id="104099.AD949_01560"/>
<evidence type="ECO:0000256" key="4">
    <source>
        <dbReference type="ARBA" id="ARBA00023172"/>
    </source>
</evidence>
<evidence type="ECO:0000259" key="7">
    <source>
        <dbReference type="PROSITE" id="PS51736"/>
    </source>
</evidence>
<evidence type="ECO:0000256" key="1">
    <source>
        <dbReference type="ARBA" id="ARBA00009913"/>
    </source>
</evidence>
<dbReference type="GO" id="GO:0000150">
    <property type="term" value="F:DNA strand exchange activity"/>
    <property type="evidence" value="ECO:0007669"/>
    <property type="project" value="InterPro"/>
</dbReference>
<dbReference type="EMBL" id="BJMU01000021">
    <property type="protein sequence ID" value="GEB83922.1"/>
    <property type="molecule type" value="Genomic_DNA"/>
</dbReference>
<dbReference type="PANTHER" id="PTHR30461">
    <property type="entry name" value="DNA-INVERTASE FROM LAMBDOID PROPHAGE"/>
    <property type="match status" value="1"/>
</dbReference>
<evidence type="ECO:0000313" key="8">
    <source>
        <dbReference type="EMBL" id="GEB83922.1"/>
    </source>
</evidence>
<sequence>MIYGYARVSTTDQSADMQIRSLMDAGVPETCIYQDVFTGTSKDRPEFSKLLEQVQGGDTIICWKLDRLGRSVSHLSILLEDMDKKGVTIRSLVDGLDTSNKSSKMLYHMLSIVSEMERDNIHARVLEGISNAQKFGTKSGKPIGRPKVDRMKIEQAIDLMQQGKSIRVASRRTGIGEATLYRRLAKFKENQFKKENV</sequence>
<dbReference type="Gene3D" id="1.10.10.60">
    <property type="entry name" value="Homeodomain-like"/>
    <property type="match status" value="1"/>
</dbReference>
<dbReference type="GO" id="GO:0015074">
    <property type="term" value="P:DNA integration"/>
    <property type="evidence" value="ECO:0007669"/>
    <property type="project" value="UniProtKB-KW"/>
</dbReference>
<accession>A0A4Y3TQ51</accession>
<evidence type="ECO:0000256" key="6">
    <source>
        <dbReference type="PROSITE-ProRule" id="PRU10137"/>
    </source>
</evidence>
<evidence type="ECO:0000313" key="9">
    <source>
        <dbReference type="Proteomes" id="UP000317617"/>
    </source>
</evidence>
<dbReference type="InterPro" id="IPR009057">
    <property type="entry name" value="Homeodomain-like_sf"/>
</dbReference>
<evidence type="ECO:0000256" key="3">
    <source>
        <dbReference type="ARBA" id="ARBA00023125"/>
    </source>
</evidence>
<dbReference type="AlphaFoldDB" id="A0A4Y3TQ51"/>
<dbReference type="Gene3D" id="3.40.50.1390">
    <property type="entry name" value="Resolvase, N-terminal catalytic domain"/>
    <property type="match status" value="1"/>
</dbReference>
<dbReference type="Pfam" id="PF00239">
    <property type="entry name" value="Resolvase"/>
    <property type="match status" value="1"/>
</dbReference>
<proteinExistence type="inferred from homology"/>
<dbReference type="RefSeq" id="WP_048836866.1">
    <property type="nucleotide sequence ID" value="NZ_BJMU01000021.1"/>
</dbReference>
<dbReference type="PROSITE" id="PS00398">
    <property type="entry name" value="RECOMBINASES_2"/>
    <property type="match status" value="1"/>
</dbReference>
<comment type="caution">
    <text evidence="8">The sequence shown here is derived from an EMBL/GenBank/DDBJ whole genome shotgun (WGS) entry which is preliminary data.</text>
</comment>
<dbReference type="InterPro" id="IPR050639">
    <property type="entry name" value="SSR_resolvase"/>
</dbReference>
<keyword evidence="4" id="KW-0233">DNA recombination</keyword>
<dbReference type="GO" id="GO:0003677">
    <property type="term" value="F:DNA binding"/>
    <property type="evidence" value="ECO:0007669"/>
    <property type="project" value="UniProtKB-KW"/>
</dbReference>
<feature type="active site" description="O-(5'-phospho-DNA)-serine intermediate" evidence="5 6">
    <location>
        <position position="9"/>
    </location>
</feature>
<protein>
    <submittedName>
        <fullName evidence="8">DNA invertase</fullName>
    </submittedName>
</protein>
<gene>
    <name evidence="8" type="ORF">AOR01nite_23990</name>
</gene>
<dbReference type="InterPro" id="IPR036162">
    <property type="entry name" value="Resolvase-like_N_sf"/>
</dbReference>
<organism evidence="8 9">
    <name type="scientific">Acetobacter orleanensis</name>
    <dbReference type="NCBI Taxonomy" id="104099"/>
    <lineage>
        <taxon>Bacteria</taxon>
        <taxon>Pseudomonadati</taxon>
        <taxon>Pseudomonadota</taxon>
        <taxon>Alphaproteobacteria</taxon>
        <taxon>Acetobacterales</taxon>
        <taxon>Acetobacteraceae</taxon>
        <taxon>Acetobacter</taxon>
    </lineage>
</organism>
<comment type="similarity">
    <text evidence="1">Belongs to the site-specific recombinase resolvase family.</text>
</comment>
<feature type="domain" description="Resolvase/invertase-type recombinase catalytic" evidence="7">
    <location>
        <begin position="1"/>
        <end position="136"/>
    </location>
</feature>
<dbReference type="Proteomes" id="UP000317617">
    <property type="component" value="Unassembled WGS sequence"/>
</dbReference>